<gene>
    <name evidence="4" type="ORF">Pan54_38820</name>
</gene>
<evidence type="ECO:0000259" key="3">
    <source>
        <dbReference type="SMART" id="SM00967"/>
    </source>
</evidence>
<dbReference type="GO" id="GO:0003723">
    <property type="term" value="F:RNA binding"/>
    <property type="evidence" value="ECO:0007669"/>
    <property type="project" value="InterPro"/>
</dbReference>
<dbReference type="InterPro" id="IPR013123">
    <property type="entry name" value="SpoU_subst-bd"/>
</dbReference>
<dbReference type="PANTHER" id="PTHR46429">
    <property type="entry name" value="23S RRNA (GUANOSINE-2'-O-)-METHYLTRANSFERASE RLMB"/>
    <property type="match status" value="1"/>
</dbReference>
<dbReference type="EMBL" id="SJPG01000001">
    <property type="protein sequence ID" value="TWT63130.1"/>
    <property type="molecule type" value="Genomic_DNA"/>
</dbReference>
<keyword evidence="2 4" id="KW-0808">Transferase</keyword>
<dbReference type="Proteomes" id="UP000316095">
    <property type="component" value="Unassembled WGS sequence"/>
</dbReference>
<dbReference type="Gene3D" id="3.30.1330.30">
    <property type="match status" value="1"/>
</dbReference>
<dbReference type="SMART" id="SM00967">
    <property type="entry name" value="SpoU_sub_bind"/>
    <property type="match status" value="1"/>
</dbReference>
<dbReference type="InterPro" id="IPR029026">
    <property type="entry name" value="tRNA_m1G_MTases_N"/>
</dbReference>
<dbReference type="PANTHER" id="PTHR46429:SF1">
    <property type="entry name" value="23S RRNA (GUANOSINE-2'-O-)-METHYLTRANSFERASE RLMB"/>
    <property type="match status" value="1"/>
</dbReference>
<dbReference type="GO" id="GO:0008173">
    <property type="term" value="F:RNA methyltransferase activity"/>
    <property type="evidence" value="ECO:0007669"/>
    <property type="project" value="InterPro"/>
</dbReference>
<dbReference type="Pfam" id="PF08032">
    <property type="entry name" value="SpoU_sub_bind"/>
    <property type="match status" value="1"/>
</dbReference>
<dbReference type="GO" id="GO:0005829">
    <property type="term" value="C:cytosol"/>
    <property type="evidence" value="ECO:0007669"/>
    <property type="project" value="TreeGrafter"/>
</dbReference>
<dbReference type="GO" id="GO:0006396">
    <property type="term" value="P:RNA processing"/>
    <property type="evidence" value="ECO:0007669"/>
    <property type="project" value="InterPro"/>
</dbReference>
<organism evidence="4 5">
    <name type="scientific">Rubinisphaera italica</name>
    <dbReference type="NCBI Taxonomy" id="2527969"/>
    <lineage>
        <taxon>Bacteria</taxon>
        <taxon>Pseudomonadati</taxon>
        <taxon>Planctomycetota</taxon>
        <taxon>Planctomycetia</taxon>
        <taxon>Planctomycetales</taxon>
        <taxon>Planctomycetaceae</taxon>
        <taxon>Rubinisphaera</taxon>
    </lineage>
</organism>
<dbReference type="GO" id="GO:0032259">
    <property type="term" value="P:methylation"/>
    <property type="evidence" value="ECO:0007669"/>
    <property type="project" value="UniProtKB-KW"/>
</dbReference>
<keyword evidence="5" id="KW-1185">Reference proteome</keyword>
<dbReference type="InterPro" id="IPR004441">
    <property type="entry name" value="rRNA_MeTrfase_TrmH"/>
</dbReference>
<dbReference type="RefSeq" id="WP_146504910.1">
    <property type="nucleotide sequence ID" value="NZ_SJPG01000001.1"/>
</dbReference>
<evidence type="ECO:0000256" key="2">
    <source>
        <dbReference type="ARBA" id="ARBA00022679"/>
    </source>
</evidence>
<dbReference type="CDD" id="cd18103">
    <property type="entry name" value="SpoU-like_RlmB"/>
    <property type="match status" value="1"/>
</dbReference>
<dbReference type="Gene3D" id="3.40.1280.10">
    <property type="match status" value="1"/>
</dbReference>
<keyword evidence="1 4" id="KW-0489">Methyltransferase</keyword>
<reference evidence="4 5" key="1">
    <citation type="submission" date="2019-02" db="EMBL/GenBank/DDBJ databases">
        <title>Deep-cultivation of Planctomycetes and their phenomic and genomic characterization uncovers novel biology.</title>
        <authorList>
            <person name="Wiegand S."/>
            <person name="Jogler M."/>
            <person name="Boedeker C."/>
            <person name="Pinto D."/>
            <person name="Vollmers J."/>
            <person name="Rivas-Marin E."/>
            <person name="Kohn T."/>
            <person name="Peeters S.H."/>
            <person name="Heuer A."/>
            <person name="Rast P."/>
            <person name="Oberbeckmann S."/>
            <person name="Bunk B."/>
            <person name="Jeske O."/>
            <person name="Meyerdierks A."/>
            <person name="Storesund J.E."/>
            <person name="Kallscheuer N."/>
            <person name="Luecker S."/>
            <person name="Lage O.M."/>
            <person name="Pohl T."/>
            <person name="Merkel B.J."/>
            <person name="Hornburger P."/>
            <person name="Mueller R.-W."/>
            <person name="Bruemmer F."/>
            <person name="Labrenz M."/>
            <person name="Spormann A.M."/>
            <person name="Op Den Camp H."/>
            <person name="Overmann J."/>
            <person name="Amann R."/>
            <person name="Jetten M.S.M."/>
            <person name="Mascher T."/>
            <person name="Medema M.H."/>
            <person name="Devos D.P."/>
            <person name="Kaster A.-K."/>
            <person name="Ovreas L."/>
            <person name="Rohde M."/>
            <person name="Galperin M.Y."/>
            <person name="Jogler C."/>
        </authorList>
    </citation>
    <scope>NUCLEOTIDE SEQUENCE [LARGE SCALE GENOMIC DNA]</scope>
    <source>
        <strain evidence="4 5">Pan54</strain>
    </source>
</reference>
<dbReference type="OrthoDB" id="9794400at2"/>
<name>A0A5C5XJI4_9PLAN</name>
<evidence type="ECO:0000313" key="4">
    <source>
        <dbReference type="EMBL" id="TWT63130.1"/>
    </source>
</evidence>
<accession>A0A5C5XJI4</accession>
<dbReference type="SUPFAM" id="SSF75217">
    <property type="entry name" value="alpha/beta knot"/>
    <property type="match status" value="1"/>
</dbReference>
<protein>
    <submittedName>
        <fullName evidence="4">Putative TrmH family tRNA/rRNA methyltransferase</fullName>
        <ecNumber evidence="4">2.1.1.-</ecNumber>
    </submittedName>
</protein>
<dbReference type="InterPro" id="IPR001537">
    <property type="entry name" value="SpoU_MeTrfase"/>
</dbReference>
<sequence>MARPRHNSAQPLLSNHQKSWLWGSLCVAETLEGGRWPIYELILAENANQPIHQQIEQAAISANIPLERQSSKRIEQLCKSRDHQGVLALMGPFPYANFEQLLTQISPQSRFVILDCIQDPYNFGAIVRSAAAFGMTGILIGQNNQVGVTSHVARSSVGMVNRIPICQLENLTQAIQALLLKNSALFSAEQNGSLEIRQIFQQSEHRQQPLAIIMGNEAEGIARELKTLCTNSVRIPMAPGVESLNAAVSAGILMYELSSLRNSLP</sequence>
<dbReference type="AlphaFoldDB" id="A0A5C5XJI4"/>
<evidence type="ECO:0000313" key="5">
    <source>
        <dbReference type="Proteomes" id="UP000316095"/>
    </source>
</evidence>
<dbReference type="InterPro" id="IPR029064">
    <property type="entry name" value="Ribosomal_eL30-like_sf"/>
</dbReference>
<feature type="domain" description="RNA 2-O ribose methyltransferase substrate binding" evidence="3">
    <location>
        <begin position="20"/>
        <end position="96"/>
    </location>
</feature>
<dbReference type="InterPro" id="IPR029028">
    <property type="entry name" value="Alpha/beta_knot_MTases"/>
</dbReference>
<dbReference type="NCBIfam" id="TIGR00186">
    <property type="entry name" value="rRNA_methyl_3"/>
    <property type="match status" value="1"/>
</dbReference>
<dbReference type="SUPFAM" id="SSF55315">
    <property type="entry name" value="L30e-like"/>
    <property type="match status" value="1"/>
</dbReference>
<comment type="caution">
    <text evidence="4">The sequence shown here is derived from an EMBL/GenBank/DDBJ whole genome shotgun (WGS) entry which is preliminary data.</text>
</comment>
<evidence type="ECO:0000256" key="1">
    <source>
        <dbReference type="ARBA" id="ARBA00022603"/>
    </source>
</evidence>
<dbReference type="EC" id="2.1.1.-" evidence="4"/>
<dbReference type="Pfam" id="PF00588">
    <property type="entry name" value="SpoU_methylase"/>
    <property type="match status" value="1"/>
</dbReference>
<proteinExistence type="predicted"/>